<proteinExistence type="predicted"/>
<sequence>MVLSPSLNIFLVLLLASIAKVDSFTYCFDLFFTKPFYDSSNVKVKQDDSHFASTDPVQANADVEPNISCSSVIWAASHGDDS</sequence>
<comment type="caution">
    <text evidence="2">The sequence shown here is derived from an EMBL/GenBank/DDBJ whole genome shotgun (WGS) entry which is preliminary data.</text>
</comment>
<organism evidence="2 3">
    <name type="scientific">Blepharisma stoltei</name>
    <dbReference type="NCBI Taxonomy" id="1481888"/>
    <lineage>
        <taxon>Eukaryota</taxon>
        <taxon>Sar</taxon>
        <taxon>Alveolata</taxon>
        <taxon>Ciliophora</taxon>
        <taxon>Postciliodesmatophora</taxon>
        <taxon>Heterotrichea</taxon>
        <taxon>Heterotrichida</taxon>
        <taxon>Blepharismidae</taxon>
        <taxon>Blepharisma</taxon>
    </lineage>
</organism>
<name>A0AAU9IZS8_9CILI</name>
<evidence type="ECO:0000313" key="3">
    <source>
        <dbReference type="Proteomes" id="UP001162131"/>
    </source>
</evidence>
<dbReference type="EMBL" id="CAJZBQ010000021">
    <property type="protein sequence ID" value="CAG9319113.1"/>
    <property type="molecule type" value="Genomic_DNA"/>
</dbReference>
<dbReference type="Proteomes" id="UP001162131">
    <property type="component" value="Unassembled WGS sequence"/>
</dbReference>
<feature type="signal peptide" evidence="1">
    <location>
        <begin position="1"/>
        <end position="23"/>
    </location>
</feature>
<evidence type="ECO:0000256" key="1">
    <source>
        <dbReference type="SAM" id="SignalP"/>
    </source>
</evidence>
<keyword evidence="1" id="KW-0732">Signal</keyword>
<accession>A0AAU9IZS8</accession>
<dbReference type="AlphaFoldDB" id="A0AAU9IZS8"/>
<feature type="chain" id="PRO_5043695302" evidence="1">
    <location>
        <begin position="24"/>
        <end position="82"/>
    </location>
</feature>
<gene>
    <name evidence="2" type="ORF">BSTOLATCC_MIC22463</name>
</gene>
<protein>
    <submittedName>
        <fullName evidence="2">Uncharacterized protein</fullName>
    </submittedName>
</protein>
<evidence type="ECO:0000313" key="2">
    <source>
        <dbReference type="EMBL" id="CAG9319113.1"/>
    </source>
</evidence>
<keyword evidence="3" id="KW-1185">Reference proteome</keyword>
<reference evidence="2" key="1">
    <citation type="submission" date="2021-09" db="EMBL/GenBank/DDBJ databases">
        <authorList>
            <consortium name="AG Swart"/>
            <person name="Singh M."/>
            <person name="Singh A."/>
            <person name="Seah K."/>
            <person name="Emmerich C."/>
        </authorList>
    </citation>
    <scope>NUCLEOTIDE SEQUENCE</scope>
    <source>
        <strain evidence="2">ATCC30299</strain>
    </source>
</reference>